<dbReference type="InterPro" id="IPR007201">
    <property type="entry name" value="Mei2-like_Rrm_C"/>
</dbReference>
<name>A0ABN9X0M3_9DINO</name>
<evidence type="ECO:0000256" key="1">
    <source>
        <dbReference type="SAM" id="MobiDB-lite"/>
    </source>
</evidence>
<dbReference type="Pfam" id="PF04059">
    <property type="entry name" value="RRM_2"/>
    <property type="match status" value="1"/>
</dbReference>
<feature type="domain" description="Mei2-like C-terminal RNA recognition motif" evidence="2">
    <location>
        <begin position="92"/>
        <end position="166"/>
    </location>
</feature>
<comment type="caution">
    <text evidence="3">The sequence shown here is derived from an EMBL/GenBank/DDBJ whole genome shotgun (WGS) entry which is preliminary data.</text>
</comment>
<gene>
    <name evidence="3" type="ORF">PCOR1329_LOCUS71409</name>
</gene>
<feature type="region of interest" description="Disordered" evidence="1">
    <location>
        <begin position="54"/>
        <end position="92"/>
    </location>
</feature>
<evidence type="ECO:0000313" key="4">
    <source>
        <dbReference type="Proteomes" id="UP001189429"/>
    </source>
</evidence>
<protein>
    <recommendedName>
        <fullName evidence="2">Mei2-like C-terminal RNA recognition motif domain-containing protein</fullName>
    </recommendedName>
</protein>
<sequence>MAAHTKTFASLRFPRTGMRIVVKGTFIEVVEEDSSPSVEKLVKRAFSSPAASIRRDEPSWSRQAREVERPDGSPDVAKQAKEVEGRGGHESKTTVAIRNVPIHISRNQLLQCIDSWGFAGLYDFLYLPIDFAKFQNFGYAFCNLTTPQHAQRFLAESDGLSWGEHGEGQLVVNWSLSQGLDEHLDRYRNSPLMHESVRDECRPVLLRCGVRAAFPPPTRKLPRLRRLRTRCGSPGSGGRGVSVRGLAAGCLLIPALSSAPSGESEDPALTANPLHAGLARVAHPAASAAPARQRAAWADLTTTSATTG</sequence>
<proteinExistence type="predicted"/>
<evidence type="ECO:0000313" key="3">
    <source>
        <dbReference type="EMBL" id="CAK0891462.1"/>
    </source>
</evidence>
<dbReference type="InterPro" id="IPR012677">
    <property type="entry name" value="Nucleotide-bd_a/b_plait_sf"/>
</dbReference>
<dbReference type="EMBL" id="CAUYUJ010019480">
    <property type="protein sequence ID" value="CAK0891462.1"/>
    <property type="molecule type" value="Genomic_DNA"/>
</dbReference>
<reference evidence="3" key="1">
    <citation type="submission" date="2023-10" db="EMBL/GenBank/DDBJ databases">
        <authorList>
            <person name="Chen Y."/>
            <person name="Shah S."/>
            <person name="Dougan E. K."/>
            <person name="Thang M."/>
            <person name="Chan C."/>
        </authorList>
    </citation>
    <scope>NUCLEOTIDE SEQUENCE [LARGE SCALE GENOMIC DNA]</scope>
</reference>
<dbReference type="Proteomes" id="UP001189429">
    <property type="component" value="Unassembled WGS sequence"/>
</dbReference>
<dbReference type="SUPFAM" id="SSF54928">
    <property type="entry name" value="RNA-binding domain, RBD"/>
    <property type="match status" value="1"/>
</dbReference>
<accession>A0ABN9X0M3</accession>
<keyword evidence="4" id="KW-1185">Reference proteome</keyword>
<dbReference type="Gene3D" id="3.30.70.330">
    <property type="match status" value="1"/>
</dbReference>
<dbReference type="InterPro" id="IPR035979">
    <property type="entry name" value="RBD_domain_sf"/>
</dbReference>
<evidence type="ECO:0000259" key="2">
    <source>
        <dbReference type="Pfam" id="PF04059"/>
    </source>
</evidence>
<organism evidence="3 4">
    <name type="scientific">Prorocentrum cordatum</name>
    <dbReference type="NCBI Taxonomy" id="2364126"/>
    <lineage>
        <taxon>Eukaryota</taxon>
        <taxon>Sar</taxon>
        <taxon>Alveolata</taxon>
        <taxon>Dinophyceae</taxon>
        <taxon>Prorocentrales</taxon>
        <taxon>Prorocentraceae</taxon>
        <taxon>Prorocentrum</taxon>
    </lineage>
</organism>